<proteinExistence type="inferred from homology"/>
<feature type="non-terminal residue" evidence="4">
    <location>
        <position position="1"/>
    </location>
</feature>
<keyword evidence="5" id="KW-1185">Reference proteome</keyword>
<dbReference type="SMART" id="SM00829">
    <property type="entry name" value="PKS_ER"/>
    <property type="match status" value="1"/>
</dbReference>
<dbReference type="Gene3D" id="3.90.180.10">
    <property type="entry name" value="Medium-chain alcohol dehydrogenases, catalytic domain"/>
    <property type="match status" value="1"/>
</dbReference>
<dbReference type="OrthoDB" id="48317at2759"/>
<name>A0A8T9CJF3_9HELO</name>
<evidence type="ECO:0000256" key="1">
    <source>
        <dbReference type="ARBA" id="ARBA00008072"/>
    </source>
</evidence>
<sequence length="344" mass="36762">MPSNKAIIVQSKGVAKVVDAPIPKLRDNYILIEVKAISLIPADWKHIDHSSPPGCWAGMDYSGVVVEVGSAVTKNFKKGDKICGGCHGGNTAYLEDGAFANYITAKGDLQMQMPSNLSFEEAATLGSGLITISQGLYKWLELPLPPAVISPSFPILIYGGSTASGVIAIQFAKLSGCKPIIATASPANFAFAKELGADYVFDYHNAEECVKQIRSVVGDSLTHVFDCISCEEICIPSMSTSSSGTYCTLSPAPPGELISNHPTAKRETVQGYTALGEAYEFFGHTVEVNERDFELSKTFIEIGKKLVEEGKIKTHRISVNEGGVGLEGALAGMQFMREGKLSGR</sequence>
<evidence type="ECO:0000313" key="4">
    <source>
        <dbReference type="EMBL" id="TVY84210.1"/>
    </source>
</evidence>
<accession>A0A8T9CJF3</accession>
<comment type="similarity">
    <text evidence="1">Belongs to the zinc-containing alcohol dehydrogenase family.</text>
</comment>
<protein>
    <submittedName>
        <fullName evidence="4">Protein TOXD</fullName>
    </submittedName>
</protein>
<dbReference type="InterPro" id="IPR036291">
    <property type="entry name" value="NAD(P)-bd_dom_sf"/>
</dbReference>
<feature type="domain" description="Enoyl reductase (ER)" evidence="3">
    <location>
        <begin position="13"/>
        <end position="344"/>
    </location>
</feature>
<dbReference type="PANTHER" id="PTHR45348">
    <property type="entry name" value="HYPOTHETICAL OXIDOREDUCTASE (EUROFUNG)"/>
    <property type="match status" value="1"/>
</dbReference>
<dbReference type="InterPro" id="IPR013154">
    <property type="entry name" value="ADH-like_N"/>
</dbReference>
<organism evidence="4 5">
    <name type="scientific">Lachnellula suecica</name>
    <dbReference type="NCBI Taxonomy" id="602035"/>
    <lineage>
        <taxon>Eukaryota</taxon>
        <taxon>Fungi</taxon>
        <taxon>Dikarya</taxon>
        <taxon>Ascomycota</taxon>
        <taxon>Pezizomycotina</taxon>
        <taxon>Leotiomycetes</taxon>
        <taxon>Helotiales</taxon>
        <taxon>Lachnaceae</taxon>
        <taxon>Lachnellula</taxon>
    </lineage>
</organism>
<gene>
    <name evidence="4" type="primary">TOXD_1</name>
    <name evidence="4" type="ORF">LSUE1_G001102</name>
</gene>
<dbReference type="EMBL" id="QGMK01000104">
    <property type="protein sequence ID" value="TVY84210.1"/>
    <property type="molecule type" value="Genomic_DNA"/>
</dbReference>
<dbReference type="InterPro" id="IPR011032">
    <property type="entry name" value="GroES-like_sf"/>
</dbReference>
<dbReference type="Pfam" id="PF08240">
    <property type="entry name" value="ADH_N"/>
    <property type="match status" value="1"/>
</dbReference>
<dbReference type="InterPro" id="IPR013149">
    <property type="entry name" value="ADH-like_C"/>
</dbReference>
<evidence type="ECO:0000259" key="3">
    <source>
        <dbReference type="SMART" id="SM00829"/>
    </source>
</evidence>
<keyword evidence="2" id="KW-0560">Oxidoreductase</keyword>
<dbReference type="Pfam" id="PF00107">
    <property type="entry name" value="ADH_zinc_N"/>
    <property type="match status" value="1"/>
</dbReference>
<dbReference type="PANTHER" id="PTHR45348:SF2">
    <property type="entry name" value="ZINC-TYPE ALCOHOL DEHYDROGENASE-LIKE PROTEIN C2E1P3.01"/>
    <property type="match status" value="1"/>
</dbReference>
<dbReference type="CDD" id="cd08249">
    <property type="entry name" value="enoyl_reductase_like"/>
    <property type="match status" value="1"/>
</dbReference>
<dbReference type="SUPFAM" id="SSF50129">
    <property type="entry name" value="GroES-like"/>
    <property type="match status" value="1"/>
</dbReference>
<comment type="caution">
    <text evidence="4">The sequence shown here is derived from an EMBL/GenBank/DDBJ whole genome shotgun (WGS) entry which is preliminary data.</text>
</comment>
<dbReference type="AlphaFoldDB" id="A0A8T9CJF3"/>
<dbReference type="SUPFAM" id="SSF51735">
    <property type="entry name" value="NAD(P)-binding Rossmann-fold domains"/>
    <property type="match status" value="1"/>
</dbReference>
<reference evidence="4 5" key="1">
    <citation type="submission" date="2018-05" db="EMBL/GenBank/DDBJ databases">
        <title>Genome sequencing and assembly of the regulated plant pathogen Lachnellula willkommii and related sister species for the development of diagnostic species identification markers.</title>
        <authorList>
            <person name="Giroux E."/>
            <person name="Bilodeau G."/>
        </authorList>
    </citation>
    <scope>NUCLEOTIDE SEQUENCE [LARGE SCALE GENOMIC DNA]</scope>
    <source>
        <strain evidence="4 5">CBS 268.59</strain>
    </source>
</reference>
<evidence type="ECO:0000313" key="5">
    <source>
        <dbReference type="Proteomes" id="UP000469558"/>
    </source>
</evidence>
<dbReference type="Gene3D" id="3.40.50.720">
    <property type="entry name" value="NAD(P)-binding Rossmann-like Domain"/>
    <property type="match status" value="1"/>
</dbReference>
<evidence type="ECO:0000256" key="2">
    <source>
        <dbReference type="ARBA" id="ARBA00023002"/>
    </source>
</evidence>
<dbReference type="Proteomes" id="UP000469558">
    <property type="component" value="Unassembled WGS sequence"/>
</dbReference>
<dbReference type="GO" id="GO:0016651">
    <property type="term" value="F:oxidoreductase activity, acting on NAD(P)H"/>
    <property type="evidence" value="ECO:0007669"/>
    <property type="project" value="InterPro"/>
</dbReference>
<dbReference type="InterPro" id="IPR020843">
    <property type="entry name" value="ER"/>
</dbReference>
<dbReference type="InterPro" id="IPR047122">
    <property type="entry name" value="Trans-enoyl_RdTase-like"/>
</dbReference>